<evidence type="ECO:0000256" key="1">
    <source>
        <dbReference type="SAM" id="MobiDB-lite"/>
    </source>
</evidence>
<feature type="region of interest" description="Disordered" evidence="1">
    <location>
        <begin position="89"/>
        <end position="136"/>
    </location>
</feature>
<keyword evidence="3" id="KW-1185">Reference proteome</keyword>
<dbReference type="Proteomes" id="UP000299102">
    <property type="component" value="Unassembled WGS sequence"/>
</dbReference>
<dbReference type="AlphaFoldDB" id="A0A4C1YU11"/>
<comment type="caution">
    <text evidence="2">The sequence shown here is derived from an EMBL/GenBank/DDBJ whole genome shotgun (WGS) entry which is preliminary data.</text>
</comment>
<gene>
    <name evidence="2" type="ORF">EVAR_9372_1</name>
</gene>
<evidence type="ECO:0000313" key="2">
    <source>
        <dbReference type="EMBL" id="GBP78364.1"/>
    </source>
</evidence>
<evidence type="ECO:0000313" key="3">
    <source>
        <dbReference type="Proteomes" id="UP000299102"/>
    </source>
</evidence>
<sequence>MPAPDIYGIRRRVVGGGSAPRPMRNGRHRRSLERNILIGIYDWNNFIGGPAATVQRKTARSGIERTRTDPEARRARVPLGEAATTIYLQRLATRQTQETKPVRGRSSHKSANGKNAEDAERHGPFTGTPDRSPRTE</sequence>
<reference evidence="2 3" key="1">
    <citation type="journal article" date="2019" name="Commun. Biol.">
        <title>The bagworm genome reveals a unique fibroin gene that provides high tensile strength.</title>
        <authorList>
            <person name="Kono N."/>
            <person name="Nakamura H."/>
            <person name="Ohtoshi R."/>
            <person name="Tomita M."/>
            <person name="Numata K."/>
            <person name="Arakawa K."/>
        </authorList>
    </citation>
    <scope>NUCLEOTIDE SEQUENCE [LARGE SCALE GENOMIC DNA]</scope>
</reference>
<proteinExistence type="predicted"/>
<name>A0A4C1YU11_EUMVA</name>
<protein>
    <submittedName>
        <fullName evidence="2">Uncharacterized protein</fullName>
    </submittedName>
</protein>
<accession>A0A4C1YU11</accession>
<organism evidence="2 3">
    <name type="scientific">Eumeta variegata</name>
    <name type="common">Bagworm moth</name>
    <name type="synonym">Eumeta japonica</name>
    <dbReference type="NCBI Taxonomy" id="151549"/>
    <lineage>
        <taxon>Eukaryota</taxon>
        <taxon>Metazoa</taxon>
        <taxon>Ecdysozoa</taxon>
        <taxon>Arthropoda</taxon>
        <taxon>Hexapoda</taxon>
        <taxon>Insecta</taxon>
        <taxon>Pterygota</taxon>
        <taxon>Neoptera</taxon>
        <taxon>Endopterygota</taxon>
        <taxon>Lepidoptera</taxon>
        <taxon>Glossata</taxon>
        <taxon>Ditrysia</taxon>
        <taxon>Tineoidea</taxon>
        <taxon>Psychidae</taxon>
        <taxon>Oiketicinae</taxon>
        <taxon>Eumeta</taxon>
    </lineage>
</organism>
<dbReference type="EMBL" id="BGZK01001366">
    <property type="protein sequence ID" value="GBP78364.1"/>
    <property type="molecule type" value="Genomic_DNA"/>
</dbReference>